<keyword evidence="2" id="KW-1185">Reference proteome</keyword>
<gene>
    <name evidence="1" type="ORF">ACFYKX_05785</name>
</gene>
<dbReference type="Pfam" id="PF10676">
    <property type="entry name" value="gerPA"/>
    <property type="match status" value="1"/>
</dbReference>
<protein>
    <submittedName>
        <fullName evidence="1">Spore germination protein</fullName>
    </submittedName>
</protein>
<proteinExistence type="predicted"/>
<name>A0ABW6K8R7_9BACI</name>
<dbReference type="EMBL" id="JBIACK010000001">
    <property type="protein sequence ID" value="MFE8700134.1"/>
    <property type="molecule type" value="Genomic_DNA"/>
</dbReference>
<evidence type="ECO:0000313" key="2">
    <source>
        <dbReference type="Proteomes" id="UP001601059"/>
    </source>
</evidence>
<dbReference type="InterPro" id="IPR019618">
    <property type="entry name" value="Spore_germination_GerPA"/>
</dbReference>
<evidence type="ECO:0000313" key="1">
    <source>
        <dbReference type="EMBL" id="MFE8700134.1"/>
    </source>
</evidence>
<dbReference type="Proteomes" id="UP001601059">
    <property type="component" value="Unassembled WGS sequence"/>
</dbReference>
<accession>A0ABW6K8R7</accession>
<reference evidence="1 2" key="1">
    <citation type="submission" date="2024-08" db="EMBL/GenBank/DDBJ databases">
        <title>Two novel Cytobacillus novel species.</title>
        <authorList>
            <person name="Liu G."/>
        </authorList>
    </citation>
    <scope>NUCLEOTIDE SEQUENCE [LARGE SCALE GENOMIC DNA]</scope>
    <source>
        <strain evidence="1 2">FJAT-54145</strain>
    </source>
</reference>
<comment type="caution">
    <text evidence="1">The sequence shown here is derived from an EMBL/GenBank/DDBJ whole genome shotgun (WGS) entry which is preliminary data.</text>
</comment>
<dbReference type="RefSeq" id="WP_389358926.1">
    <property type="nucleotide sequence ID" value="NZ_JBIACK010000001.1"/>
</dbReference>
<organism evidence="1 2">
    <name type="scientific">Cytobacillus spartinae</name>
    <dbReference type="NCBI Taxonomy" id="3299023"/>
    <lineage>
        <taxon>Bacteria</taxon>
        <taxon>Bacillati</taxon>
        <taxon>Bacillota</taxon>
        <taxon>Bacilli</taxon>
        <taxon>Bacillales</taxon>
        <taxon>Bacillaceae</taxon>
        <taxon>Cytobacillus</taxon>
    </lineage>
</organism>
<sequence>MMVSHINNILGIRINSISSNGSLNFGNVLHKGQQANLTVHAGYLHAGDANLSPLKFDNTNNINDPDVQDQIQSQY</sequence>